<proteinExistence type="predicted"/>
<name>A0A7S4RWI0_9STRA</name>
<evidence type="ECO:0000313" key="4">
    <source>
        <dbReference type="EMBL" id="CAE4626467.1"/>
    </source>
</evidence>
<evidence type="ECO:0000256" key="1">
    <source>
        <dbReference type="ARBA" id="ARBA00023002"/>
    </source>
</evidence>
<dbReference type="PRINTS" id="PR00420">
    <property type="entry name" value="RNGMNOXGNASE"/>
</dbReference>
<dbReference type="GO" id="GO:0004497">
    <property type="term" value="F:monooxygenase activity"/>
    <property type="evidence" value="ECO:0007669"/>
    <property type="project" value="UniProtKB-KW"/>
</dbReference>
<reference evidence="4" key="1">
    <citation type="submission" date="2021-01" db="EMBL/GenBank/DDBJ databases">
        <authorList>
            <person name="Corre E."/>
            <person name="Pelletier E."/>
            <person name="Niang G."/>
            <person name="Scheremetjew M."/>
            <person name="Finn R."/>
            <person name="Kale V."/>
            <person name="Holt S."/>
            <person name="Cochrane G."/>
            <person name="Meng A."/>
            <person name="Brown T."/>
            <person name="Cohen L."/>
        </authorList>
    </citation>
    <scope>NUCLEOTIDE SEQUENCE</scope>
    <source>
        <strain evidence="4">GSO104</strain>
    </source>
</reference>
<dbReference type="Gene3D" id="3.50.50.60">
    <property type="entry name" value="FAD/NAD(P)-binding domain"/>
    <property type="match status" value="1"/>
</dbReference>
<dbReference type="GO" id="GO:0071949">
    <property type="term" value="F:FAD binding"/>
    <property type="evidence" value="ECO:0007669"/>
    <property type="project" value="InterPro"/>
</dbReference>
<dbReference type="InterPro" id="IPR036188">
    <property type="entry name" value="FAD/NAD-bd_sf"/>
</dbReference>
<evidence type="ECO:0000259" key="3">
    <source>
        <dbReference type="Pfam" id="PF01494"/>
    </source>
</evidence>
<dbReference type="SUPFAM" id="SSF51905">
    <property type="entry name" value="FAD/NAD(P)-binding domain"/>
    <property type="match status" value="1"/>
</dbReference>
<dbReference type="InterPro" id="IPR050493">
    <property type="entry name" value="FAD-dep_Monooxygenase_BioMet"/>
</dbReference>
<protein>
    <recommendedName>
        <fullName evidence="3">FAD-binding domain-containing protein</fullName>
    </recommendedName>
</protein>
<evidence type="ECO:0000256" key="2">
    <source>
        <dbReference type="ARBA" id="ARBA00023033"/>
    </source>
</evidence>
<dbReference type="Pfam" id="PF01494">
    <property type="entry name" value="FAD_binding_3"/>
    <property type="match status" value="1"/>
</dbReference>
<organism evidence="4">
    <name type="scientific">Ditylum brightwellii</name>
    <dbReference type="NCBI Taxonomy" id="49249"/>
    <lineage>
        <taxon>Eukaryota</taxon>
        <taxon>Sar</taxon>
        <taxon>Stramenopiles</taxon>
        <taxon>Ochrophyta</taxon>
        <taxon>Bacillariophyta</taxon>
        <taxon>Mediophyceae</taxon>
        <taxon>Lithodesmiophycidae</taxon>
        <taxon>Lithodesmiales</taxon>
        <taxon>Lithodesmiaceae</taxon>
        <taxon>Ditylum</taxon>
    </lineage>
</organism>
<dbReference type="PANTHER" id="PTHR13789:SF309">
    <property type="entry name" value="PUTATIVE (AFU_ORTHOLOGUE AFUA_6G14510)-RELATED"/>
    <property type="match status" value="1"/>
</dbReference>
<feature type="domain" description="FAD-binding" evidence="3">
    <location>
        <begin position="99"/>
        <end position="439"/>
    </location>
</feature>
<dbReference type="EMBL" id="HBNS01031931">
    <property type="protein sequence ID" value="CAE4626467.1"/>
    <property type="molecule type" value="Transcribed_RNA"/>
</dbReference>
<dbReference type="AlphaFoldDB" id="A0A7S4RWI0"/>
<dbReference type="InterPro" id="IPR002938">
    <property type="entry name" value="FAD-bd"/>
</dbReference>
<keyword evidence="1" id="KW-0560">Oxidoreductase</keyword>
<sequence>MVSNNPRPNGAKIAATYMEGAVPESIKCTLQRKLFSHCSYCSCPIGKGPGWISKDTAKRCNKCGWVYCSDHAKDKGKCEACLDTAKAADHAGISLIKSTIVVGTGMGGLAAALVMKKRGVREVMILEQTDVPRTSGGAINVQTNAMRALLDIDPTVMEKVFDTAGPLDDGGAFKTIDGKVLFASKLSTKIESRRGNPEGRSIVRGNLQQILYNRCVEVGIKVHFGMKVVDVEQDADRVTVTAEAYDREKRSFTADFLVASDGIWSRVRQVFFPDVPAPVYQGYQMIISRAPTDKFDQMEMDCWGELWGKAHRFGFFRCGDGGTGIYYARTCEEDLDKDKTQKELKQILIDAATENRYDEKVVKLAKAAEISRLYRFPIRHLQPLSHHACGRVVLLGDAANAMQPNLGQGGGMALESASILSQCLLIGETLSKGLEKYETRHIGRTSIVANESKTNGDLFQASNAFTVLLRNSLFSYLGKQTYKEGVDELEIPDPFAYLFSYRLLSWPHPGKRSSCLPGD</sequence>
<gene>
    <name evidence="4" type="ORF">DBRI00130_LOCUS25016</name>
</gene>
<dbReference type="PANTHER" id="PTHR13789">
    <property type="entry name" value="MONOOXYGENASE"/>
    <property type="match status" value="1"/>
</dbReference>
<accession>A0A7S4RWI0</accession>
<keyword evidence="2" id="KW-0503">Monooxygenase</keyword>